<protein>
    <submittedName>
        <fullName evidence="1">Uncharacterized protein</fullName>
    </submittedName>
</protein>
<organism evidence="1 2">
    <name type="scientific">Aquilegia coerulea</name>
    <name type="common">Rocky mountain columbine</name>
    <dbReference type="NCBI Taxonomy" id="218851"/>
    <lineage>
        <taxon>Eukaryota</taxon>
        <taxon>Viridiplantae</taxon>
        <taxon>Streptophyta</taxon>
        <taxon>Embryophyta</taxon>
        <taxon>Tracheophyta</taxon>
        <taxon>Spermatophyta</taxon>
        <taxon>Magnoliopsida</taxon>
        <taxon>Ranunculales</taxon>
        <taxon>Ranunculaceae</taxon>
        <taxon>Thalictroideae</taxon>
        <taxon>Aquilegia</taxon>
    </lineage>
</organism>
<proteinExistence type="predicted"/>
<dbReference type="EMBL" id="KZ305115">
    <property type="protein sequence ID" value="PIA26132.1"/>
    <property type="molecule type" value="Genomic_DNA"/>
</dbReference>
<accession>A0A2G5C4C0</accession>
<keyword evidence="2" id="KW-1185">Reference proteome</keyword>
<dbReference type="InParanoid" id="A0A2G5C4C0"/>
<evidence type="ECO:0000313" key="2">
    <source>
        <dbReference type="Proteomes" id="UP000230069"/>
    </source>
</evidence>
<dbReference type="Proteomes" id="UP000230069">
    <property type="component" value="Unassembled WGS sequence"/>
</dbReference>
<reference evidence="1 2" key="1">
    <citation type="submission" date="2017-09" db="EMBL/GenBank/DDBJ databases">
        <title>WGS assembly of Aquilegia coerulea Goldsmith.</title>
        <authorList>
            <person name="Hodges S."/>
            <person name="Kramer E."/>
            <person name="Nordborg M."/>
            <person name="Tomkins J."/>
            <person name="Borevitz J."/>
            <person name="Derieg N."/>
            <person name="Yan J."/>
            <person name="Mihaltcheva S."/>
            <person name="Hayes R.D."/>
            <person name="Rokhsar D."/>
        </authorList>
    </citation>
    <scope>NUCLEOTIDE SEQUENCE [LARGE SCALE GENOMIC DNA]</scope>
    <source>
        <strain evidence="2">cv. Goldsmith</strain>
    </source>
</reference>
<dbReference type="AlphaFoldDB" id="A0A2G5C4C0"/>
<gene>
    <name evidence="1" type="ORF">AQUCO_09900011v1</name>
</gene>
<sequence length="67" mass="8175">MYCCCLWRQVYFDNIRNFKVKFREFFENGFISEIEVWIRSLWKVAIEDILTLESSRSFSLSAMWPPP</sequence>
<evidence type="ECO:0000313" key="1">
    <source>
        <dbReference type="EMBL" id="PIA26132.1"/>
    </source>
</evidence>
<name>A0A2G5C4C0_AQUCA</name>